<keyword evidence="3" id="KW-1185">Reference proteome</keyword>
<comment type="caution">
    <text evidence="2">The sequence shown here is derived from an EMBL/GenBank/DDBJ whole genome shotgun (WGS) entry which is preliminary data.</text>
</comment>
<protein>
    <recommendedName>
        <fullName evidence="1">SOCS box domain-containing protein</fullName>
    </recommendedName>
</protein>
<accession>A0A8E0S2J0</accession>
<evidence type="ECO:0000313" key="3">
    <source>
        <dbReference type="Proteomes" id="UP000728185"/>
    </source>
</evidence>
<reference evidence="2" key="1">
    <citation type="submission" date="2019-05" db="EMBL/GenBank/DDBJ databases">
        <title>Annotation for the trematode Fasciolopsis buski.</title>
        <authorList>
            <person name="Choi Y.-J."/>
        </authorList>
    </citation>
    <scope>NUCLEOTIDE SEQUENCE</scope>
    <source>
        <strain evidence="2">HT</strain>
        <tissue evidence="2">Whole worm</tissue>
    </source>
</reference>
<evidence type="ECO:0000313" key="2">
    <source>
        <dbReference type="EMBL" id="KAA0199958.1"/>
    </source>
</evidence>
<evidence type="ECO:0000259" key="1">
    <source>
        <dbReference type="PROSITE" id="PS50225"/>
    </source>
</evidence>
<sequence length="383" mass="44835">MAVVDECTLVEIHDAVFRDEAEKIAPLLFNPKLSPEQNRSEGRWIQQHTSFDVGYIWDRRYQSLLHVASMAAAEKCIKLLLDPPYSWNSDILDGDGKCPIHYLVRANVPSVFYLLWKRSRKSYQPDSYLGRPFYWLIWPQTAVTQSSGLISEIGSARSMNKAIFRWQTGQEQNLECRIPFGLLLELCVSWETNCSWNFWTASWPLDTPRWFWPIPRPKSQTIPYHDEQCTEYPRCLDQLVTNINNEIYTLTPYEPIYRLLVSVWAFHTLTEQLTEAGITYRVPRPPTLKRLCRFQVRKTLVKLYDLKPRDQQTTGNSKQSVQNYSKLVESLPLCDELKDFLMYSDLWPTRVDIHKPKMELVEARANDYGDLTFNGEEPFGFLT</sequence>
<name>A0A8E0S2J0_9TREM</name>
<organism evidence="2 3">
    <name type="scientific">Fasciolopsis buskii</name>
    <dbReference type="NCBI Taxonomy" id="27845"/>
    <lineage>
        <taxon>Eukaryota</taxon>
        <taxon>Metazoa</taxon>
        <taxon>Spiralia</taxon>
        <taxon>Lophotrochozoa</taxon>
        <taxon>Platyhelminthes</taxon>
        <taxon>Trematoda</taxon>
        <taxon>Digenea</taxon>
        <taxon>Plagiorchiida</taxon>
        <taxon>Echinostomata</taxon>
        <taxon>Echinostomatoidea</taxon>
        <taxon>Fasciolidae</taxon>
        <taxon>Fasciolopsis</taxon>
    </lineage>
</organism>
<dbReference type="InterPro" id="IPR036770">
    <property type="entry name" value="Ankyrin_rpt-contain_sf"/>
</dbReference>
<dbReference type="AlphaFoldDB" id="A0A8E0S2J0"/>
<dbReference type="SUPFAM" id="SSF48403">
    <property type="entry name" value="Ankyrin repeat"/>
    <property type="match status" value="1"/>
</dbReference>
<proteinExistence type="predicted"/>
<dbReference type="InterPro" id="IPR001496">
    <property type="entry name" value="SOCS_box"/>
</dbReference>
<dbReference type="Proteomes" id="UP000728185">
    <property type="component" value="Unassembled WGS sequence"/>
</dbReference>
<dbReference type="PROSITE" id="PS50225">
    <property type="entry name" value="SOCS"/>
    <property type="match status" value="1"/>
</dbReference>
<feature type="domain" description="SOCS box" evidence="1">
    <location>
        <begin position="268"/>
        <end position="347"/>
    </location>
</feature>
<dbReference type="OrthoDB" id="6238096at2759"/>
<gene>
    <name evidence="2" type="ORF">FBUS_02038</name>
</gene>
<dbReference type="EMBL" id="LUCM01000819">
    <property type="protein sequence ID" value="KAA0199958.1"/>
    <property type="molecule type" value="Genomic_DNA"/>
</dbReference>